<protein>
    <submittedName>
        <fullName evidence="1">Uncharacterized protein</fullName>
    </submittedName>
</protein>
<dbReference type="Proteomes" id="UP000828941">
    <property type="component" value="Chromosome 9"/>
</dbReference>
<keyword evidence="2" id="KW-1185">Reference proteome</keyword>
<gene>
    <name evidence="1" type="ORF">L6164_023387</name>
</gene>
<dbReference type="EMBL" id="CM039434">
    <property type="protein sequence ID" value="KAI4323807.1"/>
    <property type="molecule type" value="Genomic_DNA"/>
</dbReference>
<proteinExistence type="predicted"/>
<accession>A0ACB9MJK9</accession>
<evidence type="ECO:0000313" key="1">
    <source>
        <dbReference type="EMBL" id="KAI4323807.1"/>
    </source>
</evidence>
<comment type="caution">
    <text evidence="1">The sequence shown here is derived from an EMBL/GenBank/DDBJ whole genome shotgun (WGS) entry which is preliminary data.</text>
</comment>
<sequence length="115" mass="12671">MLAETVIGAILQVVFDRVVPGGSVFACMFGRNDADKAEELFNNLKMLLLSVKAVLGDAEEKQTHDPNVKAWVDMVGEAVYDADDFLDEITTIDLQHKLNHRSQTSNDSLVAYLSS</sequence>
<evidence type="ECO:0000313" key="2">
    <source>
        <dbReference type="Proteomes" id="UP000828941"/>
    </source>
</evidence>
<reference evidence="1 2" key="1">
    <citation type="journal article" date="2022" name="DNA Res.">
        <title>Chromosomal-level genome assembly of the orchid tree Bauhinia variegata (Leguminosae; Cercidoideae) supports the allotetraploid origin hypothesis of Bauhinia.</title>
        <authorList>
            <person name="Zhong Y."/>
            <person name="Chen Y."/>
            <person name="Zheng D."/>
            <person name="Pang J."/>
            <person name="Liu Y."/>
            <person name="Luo S."/>
            <person name="Meng S."/>
            <person name="Qian L."/>
            <person name="Wei D."/>
            <person name="Dai S."/>
            <person name="Zhou R."/>
        </authorList>
    </citation>
    <scope>NUCLEOTIDE SEQUENCE [LARGE SCALE GENOMIC DNA]</scope>
    <source>
        <strain evidence="1">BV-YZ2020</strain>
    </source>
</reference>
<name>A0ACB9MJK9_BAUVA</name>
<organism evidence="1 2">
    <name type="scientific">Bauhinia variegata</name>
    <name type="common">Purple orchid tree</name>
    <name type="synonym">Phanera variegata</name>
    <dbReference type="NCBI Taxonomy" id="167791"/>
    <lineage>
        <taxon>Eukaryota</taxon>
        <taxon>Viridiplantae</taxon>
        <taxon>Streptophyta</taxon>
        <taxon>Embryophyta</taxon>
        <taxon>Tracheophyta</taxon>
        <taxon>Spermatophyta</taxon>
        <taxon>Magnoliopsida</taxon>
        <taxon>eudicotyledons</taxon>
        <taxon>Gunneridae</taxon>
        <taxon>Pentapetalae</taxon>
        <taxon>rosids</taxon>
        <taxon>fabids</taxon>
        <taxon>Fabales</taxon>
        <taxon>Fabaceae</taxon>
        <taxon>Cercidoideae</taxon>
        <taxon>Cercideae</taxon>
        <taxon>Bauhiniinae</taxon>
        <taxon>Bauhinia</taxon>
    </lineage>
</organism>